<keyword evidence="2" id="KW-1185">Reference proteome</keyword>
<sequence>TTYLGVVWDSTTMQARLSPARIESILTAVARVKEGQSVKQFQQLLGLMAAASNVIPFGLLYMRPLQWWLRTKEFSPRGNPFRMIKVMRRYLRPLSMWKKPWFLSQGPVLGVSCRRVTLVTDASLTGWGAVMSGLPARGLWSGPHLTWHINCVEMLAVFQALKHFLPDLIGRHPPLSPGVVKVVGVALEGPYHARLGSSSVGRKPLVTHFLRGALRLRPPVRPRVSPWDLAM</sequence>
<dbReference type="EMBL" id="JAMKFB020000022">
    <property type="protein sequence ID" value="KAL0159884.1"/>
    <property type="molecule type" value="Genomic_DNA"/>
</dbReference>
<reference evidence="1 2" key="1">
    <citation type="submission" date="2024-05" db="EMBL/GenBank/DDBJ databases">
        <title>Genome sequencing and assembly of Indian major carp, Cirrhinus mrigala (Hamilton, 1822).</title>
        <authorList>
            <person name="Mohindra V."/>
            <person name="Chowdhury L.M."/>
            <person name="Lal K."/>
            <person name="Jena J.K."/>
        </authorList>
    </citation>
    <scope>NUCLEOTIDE SEQUENCE [LARGE SCALE GENOMIC DNA]</scope>
    <source>
        <strain evidence="1">CM1030</strain>
        <tissue evidence="1">Blood</tissue>
    </source>
</reference>
<comment type="caution">
    <text evidence="1">The sequence shown here is derived from an EMBL/GenBank/DDBJ whole genome shotgun (WGS) entry which is preliminary data.</text>
</comment>
<proteinExistence type="predicted"/>
<feature type="non-terminal residue" evidence="1">
    <location>
        <position position="1"/>
    </location>
</feature>
<accession>A0ABD0ND06</accession>
<gene>
    <name evidence="1" type="ORF">M9458_043609</name>
</gene>
<evidence type="ECO:0000313" key="1">
    <source>
        <dbReference type="EMBL" id="KAL0159884.1"/>
    </source>
</evidence>
<dbReference type="CDD" id="cd09275">
    <property type="entry name" value="RNase_HI_RT_DIRS1"/>
    <property type="match status" value="1"/>
</dbReference>
<organism evidence="1 2">
    <name type="scientific">Cirrhinus mrigala</name>
    <name type="common">Mrigala</name>
    <dbReference type="NCBI Taxonomy" id="683832"/>
    <lineage>
        <taxon>Eukaryota</taxon>
        <taxon>Metazoa</taxon>
        <taxon>Chordata</taxon>
        <taxon>Craniata</taxon>
        <taxon>Vertebrata</taxon>
        <taxon>Euteleostomi</taxon>
        <taxon>Actinopterygii</taxon>
        <taxon>Neopterygii</taxon>
        <taxon>Teleostei</taxon>
        <taxon>Ostariophysi</taxon>
        <taxon>Cypriniformes</taxon>
        <taxon>Cyprinidae</taxon>
        <taxon>Labeoninae</taxon>
        <taxon>Labeonini</taxon>
        <taxon>Cirrhinus</taxon>
    </lineage>
</organism>
<dbReference type="InterPro" id="IPR052055">
    <property type="entry name" value="Hepadnavirus_pol/RT"/>
</dbReference>
<dbReference type="SUPFAM" id="SSF56672">
    <property type="entry name" value="DNA/RNA polymerases"/>
    <property type="match status" value="1"/>
</dbReference>
<evidence type="ECO:0008006" key="3">
    <source>
        <dbReference type="Google" id="ProtNLM"/>
    </source>
</evidence>
<name>A0ABD0ND06_CIRMR</name>
<dbReference type="AlphaFoldDB" id="A0ABD0ND06"/>
<protein>
    <recommendedName>
        <fullName evidence="3">Reverse transcriptase</fullName>
    </recommendedName>
</protein>
<feature type="non-terminal residue" evidence="1">
    <location>
        <position position="231"/>
    </location>
</feature>
<dbReference type="InterPro" id="IPR043502">
    <property type="entry name" value="DNA/RNA_pol_sf"/>
</dbReference>
<dbReference type="PANTHER" id="PTHR33050">
    <property type="entry name" value="REVERSE TRANSCRIPTASE DOMAIN-CONTAINING PROTEIN"/>
    <property type="match status" value="1"/>
</dbReference>
<dbReference type="PANTHER" id="PTHR33050:SF7">
    <property type="entry name" value="RIBONUCLEASE H"/>
    <property type="match status" value="1"/>
</dbReference>
<dbReference type="Proteomes" id="UP001529510">
    <property type="component" value="Unassembled WGS sequence"/>
</dbReference>
<evidence type="ECO:0000313" key="2">
    <source>
        <dbReference type="Proteomes" id="UP001529510"/>
    </source>
</evidence>